<dbReference type="OrthoDB" id="8564128at2"/>
<organism evidence="2 3">
    <name type="scientific">Malikia spinosa</name>
    <dbReference type="NCBI Taxonomy" id="86180"/>
    <lineage>
        <taxon>Bacteria</taxon>
        <taxon>Pseudomonadati</taxon>
        <taxon>Pseudomonadota</taxon>
        <taxon>Betaproteobacteria</taxon>
        <taxon>Burkholderiales</taxon>
        <taxon>Comamonadaceae</taxon>
        <taxon>Malikia</taxon>
    </lineage>
</organism>
<evidence type="ECO:0000313" key="3">
    <source>
        <dbReference type="Proteomes" id="UP000238326"/>
    </source>
</evidence>
<evidence type="ECO:0000313" key="2">
    <source>
        <dbReference type="EMBL" id="PRD69015.1"/>
    </source>
</evidence>
<feature type="chain" id="PRO_5015742615" evidence="1">
    <location>
        <begin position="23"/>
        <end position="219"/>
    </location>
</feature>
<dbReference type="EMBL" id="PVLR01000021">
    <property type="protein sequence ID" value="PRD69015.1"/>
    <property type="molecule type" value="Genomic_DNA"/>
</dbReference>
<keyword evidence="3" id="KW-1185">Reference proteome</keyword>
<feature type="signal peptide" evidence="1">
    <location>
        <begin position="1"/>
        <end position="22"/>
    </location>
</feature>
<gene>
    <name evidence="2" type="ORF">C6P61_08540</name>
</gene>
<dbReference type="AlphaFoldDB" id="A0A2S9KF62"/>
<dbReference type="RefSeq" id="WP_105729515.1">
    <property type="nucleotide sequence ID" value="NZ_PVLR01000021.1"/>
</dbReference>
<comment type="caution">
    <text evidence="2">The sequence shown here is derived from an EMBL/GenBank/DDBJ whole genome shotgun (WGS) entry which is preliminary data.</text>
</comment>
<proteinExistence type="predicted"/>
<accession>A0A2S9KF62</accession>
<protein>
    <submittedName>
        <fullName evidence="2">Uncharacterized protein</fullName>
    </submittedName>
</protein>
<reference evidence="2 3" key="1">
    <citation type="submission" date="2018-03" db="EMBL/GenBank/DDBJ databases">
        <title>Comparative genomics illustrates the genes involved in a hyperalkaliphilic mechanisms of Serpentinomonas isolated from highly-alkaline calcium-rich serpentinized springs.</title>
        <authorList>
            <person name="Suzuki S."/>
            <person name="Ishii S."/>
            <person name="Walworth N."/>
            <person name="Bird L."/>
            <person name="Kuenen J.G."/>
            <person name="Nealson K.H."/>
        </authorList>
    </citation>
    <scope>NUCLEOTIDE SEQUENCE [LARGE SCALE GENOMIC DNA]</scope>
    <source>
        <strain evidence="2 3">83</strain>
    </source>
</reference>
<dbReference type="Proteomes" id="UP000238326">
    <property type="component" value="Unassembled WGS sequence"/>
</dbReference>
<sequence>MQKRFILTALGSLSSLCSLASAQAVMPVSTGSELRAIMPVFSQLLAFSYPKGFVPVFEQAKNGSYIQESVLKGESVQRWSQMITVTGARGLASNPEQSPLRFASELAAGFRDACPDSFAVKDLGEFKLGRHDAFSAVISCGYVNGPAGARSESALVIVIKGRQDYYTLQWAERGRPSQQPLSLDDAKWSGRLKQLAPLALCPIVPGEAAPYPSCSAGPS</sequence>
<name>A0A2S9KF62_9BURK</name>
<evidence type="ECO:0000256" key="1">
    <source>
        <dbReference type="SAM" id="SignalP"/>
    </source>
</evidence>
<keyword evidence="1" id="KW-0732">Signal</keyword>